<evidence type="ECO:0000256" key="4">
    <source>
        <dbReference type="ARBA" id="ARBA00012748"/>
    </source>
</evidence>
<evidence type="ECO:0000256" key="5">
    <source>
        <dbReference type="ARBA" id="ARBA00022576"/>
    </source>
</evidence>
<dbReference type="EC" id="2.6.1.9" evidence="4"/>
<evidence type="ECO:0000259" key="12">
    <source>
        <dbReference type="Pfam" id="PF00155"/>
    </source>
</evidence>
<evidence type="ECO:0000256" key="6">
    <source>
        <dbReference type="ARBA" id="ARBA00022605"/>
    </source>
</evidence>
<dbReference type="InterPro" id="IPR041492">
    <property type="entry name" value="HAD_2"/>
</dbReference>
<dbReference type="GO" id="GO:0008483">
    <property type="term" value="F:transaminase activity"/>
    <property type="evidence" value="ECO:0007669"/>
    <property type="project" value="UniProtKB-KW"/>
</dbReference>
<dbReference type="EMBL" id="JBHRTS010000001">
    <property type="protein sequence ID" value="MFC3192721.1"/>
    <property type="molecule type" value="Genomic_DNA"/>
</dbReference>
<evidence type="ECO:0000313" key="14">
    <source>
        <dbReference type="Proteomes" id="UP001595533"/>
    </source>
</evidence>
<comment type="similarity">
    <text evidence="3">Belongs to the class-II pyridoxal-phosphate-dependent aminotransferase family. Histidinol-phosphate aminotransferase subfamily.</text>
</comment>
<dbReference type="InterPro" id="IPR036412">
    <property type="entry name" value="HAD-like_sf"/>
</dbReference>
<dbReference type="SUPFAM" id="SSF56784">
    <property type="entry name" value="HAD-like"/>
    <property type="match status" value="1"/>
</dbReference>
<dbReference type="InterPro" id="IPR004839">
    <property type="entry name" value="Aminotransferase_I/II_large"/>
</dbReference>
<dbReference type="RefSeq" id="WP_077409410.1">
    <property type="nucleotide sequence ID" value="NZ_JBHRTS010000001.1"/>
</dbReference>
<keyword evidence="7" id="KW-0808">Transferase</keyword>
<evidence type="ECO:0000256" key="10">
    <source>
        <dbReference type="ARBA" id="ARBA00047481"/>
    </source>
</evidence>
<evidence type="ECO:0000256" key="7">
    <source>
        <dbReference type="ARBA" id="ARBA00022679"/>
    </source>
</evidence>
<dbReference type="Gene3D" id="3.40.640.10">
    <property type="entry name" value="Type I PLP-dependent aspartate aminotransferase-like (Major domain)"/>
    <property type="match status" value="1"/>
</dbReference>
<dbReference type="PROSITE" id="PS00599">
    <property type="entry name" value="AA_TRANSFER_CLASS_2"/>
    <property type="match status" value="1"/>
</dbReference>
<dbReference type="NCBIfam" id="TIGR01549">
    <property type="entry name" value="HAD-SF-IA-v1"/>
    <property type="match status" value="1"/>
</dbReference>
<dbReference type="InterPro" id="IPR015424">
    <property type="entry name" value="PyrdxlP-dep_Trfase"/>
</dbReference>
<keyword evidence="5 13" id="KW-0032">Aminotransferase</keyword>
<dbReference type="PANTHER" id="PTHR43643">
    <property type="entry name" value="HISTIDINOL-PHOSPHATE AMINOTRANSFERASE 2"/>
    <property type="match status" value="1"/>
</dbReference>
<keyword evidence="6" id="KW-0028">Amino-acid biosynthesis</keyword>
<dbReference type="SFLD" id="SFLDS00003">
    <property type="entry name" value="Haloacid_Dehalogenase"/>
    <property type="match status" value="1"/>
</dbReference>
<dbReference type="InterPro" id="IPR023214">
    <property type="entry name" value="HAD_sf"/>
</dbReference>
<accession>A0ABV7J3M0</accession>
<dbReference type="PANTHER" id="PTHR43643:SF6">
    <property type="entry name" value="HISTIDINOL-PHOSPHATE AMINOTRANSFERASE"/>
    <property type="match status" value="1"/>
</dbReference>
<dbReference type="Gene3D" id="3.40.50.1000">
    <property type="entry name" value="HAD superfamily/HAD-like"/>
    <property type="match status" value="1"/>
</dbReference>
<evidence type="ECO:0000256" key="9">
    <source>
        <dbReference type="ARBA" id="ARBA00023102"/>
    </source>
</evidence>
<comment type="pathway">
    <text evidence="2">Amino-acid biosynthesis; L-histidine biosynthesis; L-histidine from 5-phospho-alpha-D-ribose 1-diphosphate: step 7/9.</text>
</comment>
<dbReference type="InterPro" id="IPR006439">
    <property type="entry name" value="HAD-SF_hydro_IA"/>
</dbReference>
<dbReference type="SUPFAM" id="SSF53383">
    <property type="entry name" value="PLP-dependent transferases"/>
    <property type="match status" value="1"/>
</dbReference>
<evidence type="ECO:0000256" key="8">
    <source>
        <dbReference type="ARBA" id="ARBA00022898"/>
    </source>
</evidence>
<dbReference type="InterPro" id="IPR001917">
    <property type="entry name" value="Aminotrans_II_pyridoxalP_BS"/>
</dbReference>
<evidence type="ECO:0000313" key="13">
    <source>
        <dbReference type="EMBL" id="MFC3192721.1"/>
    </source>
</evidence>
<comment type="catalytic activity">
    <reaction evidence="10">
        <text>L-histidinol phosphate + 2-oxoglutarate = 3-(imidazol-4-yl)-2-oxopropyl phosphate + L-glutamate</text>
        <dbReference type="Rhea" id="RHEA:23744"/>
        <dbReference type="ChEBI" id="CHEBI:16810"/>
        <dbReference type="ChEBI" id="CHEBI:29985"/>
        <dbReference type="ChEBI" id="CHEBI:57766"/>
        <dbReference type="ChEBI" id="CHEBI:57980"/>
        <dbReference type="EC" id="2.6.1.9"/>
    </reaction>
</comment>
<dbReference type="Gene3D" id="3.90.1150.10">
    <property type="entry name" value="Aspartate Aminotransferase, domain 1"/>
    <property type="match status" value="1"/>
</dbReference>
<dbReference type="Proteomes" id="UP001595533">
    <property type="component" value="Unassembled WGS sequence"/>
</dbReference>
<evidence type="ECO:0000256" key="2">
    <source>
        <dbReference type="ARBA" id="ARBA00005011"/>
    </source>
</evidence>
<keyword evidence="9" id="KW-0368">Histidine biosynthesis</keyword>
<proteinExistence type="inferred from homology"/>
<comment type="cofactor">
    <cofactor evidence="1 11">
        <name>pyridoxal 5'-phosphate</name>
        <dbReference type="ChEBI" id="CHEBI:597326"/>
    </cofactor>
</comment>
<dbReference type="Gene3D" id="1.10.150.240">
    <property type="entry name" value="Putative phosphatase, domain 2"/>
    <property type="match status" value="1"/>
</dbReference>
<dbReference type="Pfam" id="PF00155">
    <property type="entry name" value="Aminotran_1_2"/>
    <property type="match status" value="1"/>
</dbReference>
<evidence type="ECO:0000256" key="3">
    <source>
        <dbReference type="ARBA" id="ARBA00007970"/>
    </source>
</evidence>
<gene>
    <name evidence="13" type="ORF">ACFODZ_00575</name>
</gene>
<dbReference type="Pfam" id="PF13419">
    <property type="entry name" value="HAD_2"/>
    <property type="match status" value="1"/>
</dbReference>
<evidence type="ECO:0000256" key="1">
    <source>
        <dbReference type="ARBA" id="ARBA00001933"/>
    </source>
</evidence>
<evidence type="ECO:0000256" key="11">
    <source>
        <dbReference type="RuleBase" id="RU003693"/>
    </source>
</evidence>
<sequence>MKDVSLKLDFNERADSTPAWLSAFALNSDELWRYPDRTALEQQLATDLQLPPSAVLLTNGGDESIELLYKLCKLTDQSLLVPEPCFSQYTHNQKIWQNDTIFVPANEDLSIDTQAITAAMKPNQWVILTRPNNPTGEFLESGRLLELIKAASQVGAKVFLDEAYVEFANEGEGIDYAAHQNLVTLRTFSKAFGLAGARIGYVFGQPELIAEFRRLAMPFNVSRANLQLATAAWQARDEVSVYCQRIAENRTQIAQFLDKNGLQPFPSRGNFLLFQTNPRQKILFDRVMKKSGIQIKTELADLPNAVRLTIPENTTALMNALQLILDPQLLAFDMDGVLIDTTASYDECIRQTVATLTPQQVTQQDIEKVRAKGGFNNDWVLCAELIKQTGNAVDFDTVVSTFQSIYLGTAEQPGLVSQEKNLLLDPMRQRVFKSSTYRTAVVTGRPRAEAEQGTAQLDINPNELVSADDVSQQKPDPQGLLQVMRDTAAERAWYCGDTVDDMQAGQAAGCVCIGIGAKTTQAKNNLFQAGADVVLENINQLETLL</sequence>
<keyword evidence="8 11" id="KW-0663">Pyridoxal phosphate</keyword>
<dbReference type="InterPro" id="IPR015422">
    <property type="entry name" value="PyrdxlP-dep_Trfase_small"/>
</dbReference>
<comment type="caution">
    <text evidence="13">The sequence shown here is derived from an EMBL/GenBank/DDBJ whole genome shotgun (WGS) entry which is preliminary data.</text>
</comment>
<dbReference type="InterPro" id="IPR023198">
    <property type="entry name" value="PGP-like_dom2"/>
</dbReference>
<keyword evidence="14" id="KW-1185">Reference proteome</keyword>
<dbReference type="SFLD" id="SFLDG01129">
    <property type="entry name" value="C1.5:_HAD__Beta-PGM__Phosphata"/>
    <property type="match status" value="1"/>
</dbReference>
<name>A0ABV7J3M0_9GAMM</name>
<dbReference type="CDD" id="cd00609">
    <property type="entry name" value="AAT_like"/>
    <property type="match status" value="1"/>
</dbReference>
<dbReference type="InterPro" id="IPR050106">
    <property type="entry name" value="HistidinolP_aminotransfase"/>
</dbReference>
<dbReference type="InterPro" id="IPR015421">
    <property type="entry name" value="PyrdxlP-dep_Trfase_major"/>
</dbReference>
<reference evidence="14" key="1">
    <citation type="journal article" date="2019" name="Int. J. Syst. Evol. Microbiol.">
        <title>The Global Catalogue of Microorganisms (GCM) 10K type strain sequencing project: providing services to taxonomists for standard genome sequencing and annotation.</title>
        <authorList>
            <consortium name="The Broad Institute Genomics Platform"/>
            <consortium name="The Broad Institute Genome Sequencing Center for Infectious Disease"/>
            <person name="Wu L."/>
            <person name="Ma J."/>
        </authorList>
    </citation>
    <scope>NUCLEOTIDE SEQUENCE [LARGE SCALE GENOMIC DNA]</scope>
    <source>
        <strain evidence="14">KCTC 42953</strain>
    </source>
</reference>
<feature type="domain" description="Aminotransferase class I/classII large" evidence="12">
    <location>
        <begin position="14"/>
        <end position="318"/>
    </location>
</feature>
<protein>
    <recommendedName>
        <fullName evidence="4">histidinol-phosphate transaminase</fullName>
        <ecNumber evidence="4">2.6.1.9</ecNumber>
    </recommendedName>
</protein>
<organism evidence="13 14">
    <name type="scientific">Marinicella sediminis</name>
    <dbReference type="NCBI Taxonomy" id="1792834"/>
    <lineage>
        <taxon>Bacteria</taxon>
        <taxon>Pseudomonadati</taxon>
        <taxon>Pseudomonadota</taxon>
        <taxon>Gammaproteobacteria</taxon>
        <taxon>Lysobacterales</taxon>
        <taxon>Marinicellaceae</taxon>
        <taxon>Marinicella</taxon>
    </lineage>
</organism>